<keyword evidence="5" id="KW-1185">Reference proteome</keyword>
<dbReference type="InterPro" id="IPR050216">
    <property type="entry name" value="LRR_domain-containing"/>
</dbReference>
<gene>
    <name evidence="4" type="ORF">WJX72_010767</name>
</gene>
<keyword evidence="2" id="KW-0433">Leucine-rich repeat</keyword>
<dbReference type="InterPro" id="IPR003591">
    <property type="entry name" value="Leu-rich_rpt_typical-subtyp"/>
</dbReference>
<dbReference type="SMART" id="SM00369">
    <property type="entry name" value="LRR_TYP"/>
    <property type="match status" value="3"/>
</dbReference>
<proteinExistence type="predicted"/>
<protein>
    <recommendedName>
        <fullName evidence="6">Leucine-rich repeat domain-containing protein</fullName>
    </recommendedName>
</protein>
<evidence type="ECO:0000256" key="1">
    <source>
        <dbReference type="ARBA" id="ARBA00004430"/>
    </source>
</evidence>
<dbReference type="SUPFAM" id="SSF52058">
    <property type="entry name" value="L domain-like"/>
    <property type="match status" value="1"/>
</dbReference>
<comment type="subcellular location">
    <subcellularLocation>
        <location evidence="1">Cytoplasm</location>
        <location evidence="1">Cytoskeleton</location>
        <location evidence="1">Cilium axoneme</location>
    </subcellularLocation>
</comment>
<dbReference type="EMBL" id="JALJOR010000002">
    <property type="protein sequence ID" value="KAK9824490.1"/>
    <property type="molecule type" value="Genomic_DNA"/>
</dbReference>
<dbReference type="GO" id="GO:0005930">
    <property type="term" value="C:axoneme"/>
    <property type="evidence" value="ECO:0007669"/>
    <property type="project" value="UniProtKB-SubCell"/>
</dbReference>
<sequence length="283" mass="30852">MNGLSLWPDLLCEALRRVSVKDKRQSAQLVDKAWNRVLKQAAAPGTWGPVRIELAGLLGSLEPDGLYTADVSAVVSGSVAWLSFRCAAIDKIVLAVTPAHGHRAAFYLQCYLPRLLGALAASGKTPRLEILLSALNLHLSENQFTEFPDALAGLSALETLFMRTNQIAELPASISGLSSLQHLDLIENCFAVFPDAALAGLSSMVHLTLEKQQDNGESLAINAPIQAFSNMPDLAIIGLRQNFGDREAGLDDISRFHVSNTEMRLRLEQTRGERKTVPHLDYE</sequence>
<dbReference type="PANTHER" id="PTHR48051">
    <property type="match status" value="1"/>
</dbReference>
<dbReference type="Gene3D" id="3.80.10.10">
    <property type="entry name" value="Ribonuclease Inhibitor"/>
    <property type="match status" value="1"/>
</dbReference>
<accession>A0AAW1QSL7</accession>
<dbReference type="InterPro" id="IPR032675">
    <property type="entry name" value="LRR_dom_sf"/>
</dbReference>
<evidence type="ECO:0000313" key="4">
    <source>
        <dbReference type="EMBL" id="KAK9824490.1"/>
    </source>
</evidence>
<dbReference type="AlphaFoldDB" id="A0AAW1QSL7"/>
<comment type="caution">
    <text evidence="4">The sequence shown here is derived from an EMBL/GenBank/DDBJ whole genome shotgun (WGS) entry which is preliminary data.</text>
</comment>
<dbReference type="Proteomes" id="UP001489004">
    <property type="component" value="Unassembled WGS sequence"/>
</dbReference>
<name>A0AAW1QSL7_9CHLO</name>
<evidence type="ECO:0000313" key="5">
    <source>
        <dbReference type="Proteomes" id="UP001489004"/>
    </source>
</evidence>
<organism evidence="4 5">
    <name type="scientific">[Myrmecia] bisecta</name>
    <dbReference type="NCBI Taxonomy" id="41462"/>
    <lineage>
        <taxon>Eukaryota</taxon>
        <taxon>Viridiplantae</taxon>
        <taxon>Chlorophyta</taxon>
        <taxon>core chlorophytes</taxon>
        <taxon>Trebouxiophyceae</taxon>
        <taxon>Trebouxiales</taxon>
        <taxon>Trebouxiaceae</taxon>
        <taxon>Myrmecia</taxon>
    </lineage>
</organism>
<keyword evidence="3" id="KW-0677">Repeat</keyword>
<reference evidence="4 5" key="1">
    <citation type="journal article" date="2024" name="Nat. Commun.">
        <title>Phylogenomics reveals the evolutionary origins of lichenization in chlorophyte algae.</title>
        <authorList>
            <person name="Puginier C."/>
            <person name="Libourel C."/>
            <person name="Otte J."/>
            <person name="Skaloud P."/>
            <person name="Haon M."/>
            <person name="Grisel S."/>
            <person name="Petersen M."/>
            <person name="Berrin J.G."/>
            <person name="Delaux P.M."/>
            <person name="Dal Grande F."/>
            <person name="Keller J."/>
        </authorList>
    </citation>
    <scope>NUCLEOTIDE SEQUENCE [LARGE SCALE GENOMIC DNA]</scope>
    <source>
        <strain evidence="4 5">SAG 2043</strain>
    </source>
</reference>
<evidence type="ECO:0000256" key="3">
    <source>
        <dbReference type="ARBA" id="ARBA00022737"/>
    </source>
</evidence>
<evidence type="ECO:0000256" key="2">
    <source>
        <dbReference type="ARBA" id="ARBA00022614"/>
    </source>
</evidence>
<evidence type="ECO:0008006" key="6">
    <source>
        <dbReference type="Google" id="ProtNLM"/>
    </source>
</evidence>
<dbReference type="PANTHER" id="PTHR48051:SF39">
    <property type="entry name" value="P53-INDUCED DEATH DOMAIN PROTEIN 1"/>
    <property type="match status" value="1"/>
</dbReference>